<dbReference type="CDD" id="cd08977">
    <property type="entry name" value="SusD"/>
    <property type="match status" value="1"/>
</dbReference>
<dbReference type="EMBL" id="FWXT01000002">
    <property type="protein sequence ID" value="SMC90349.1"/>
    <property type="molecule type" value="Genomic_DNA"/>
</dbReference>
<protein>
    <submittedName>
        <fullName evidence="8">Starch-binding associating with outer membrane</fullName>
    </submittedName>
</protein>
<sequence>MKKIILLSFLAIICSSTGCKKFLDKVPSTFVSPVNYFNTEKEVNTALNGVYDILGKEQVYGGQLPIRHAPSTDESFFSYASFPTGPFYYNFGADDATIRVLWQYMYDGIERANVLLANLDKATMDDGKRSVVKGEALFLRAFYYFILVQNWGGVPLKLNPTTSINEVNIPRNTIKEVYDQILKDMTEAEGRVLKISQIGFGGRVSKSAVRGILARVCLTMAGYPLKDISKFKDAAEWAGKVNEFGEHSLNPDYSQVFINLCKDQYDIKESIFEAEEFGTNNDAVREGGRIGNENGVRCAATDAAVIASVGYAYGFISTTRKLYTSYEFNASDVSKRDLRRDWAISTYTLNASGVKANIGATNIYARNCAKWRREYELLSPKNKNYTPTNFQILRYADVLLMQAEAENEINNGPNVTAVNALNEVRRRGYGKLMPGATNLGNADYPGAISLGKAAFLKVIQDERARELCFEGLRKYDLIRWGIFVNTMQEVATEFTTYASMTTTIYKNARDAAQRVTATHLLYPIPILEMSLNKAMVQNDGY</sequence>
<dbReference type="AlphaFoldDB" id="A0A1W2CYG4"/>
<dbReference type="Pfam" id="PF07980">
    <property type="entry name" value="SusD_RagB"/>
    <property type="match status" value="1"/>
</dbReference>
<evidence type="ECO:0000256" key="1">
    <source>
        <dbReference type="ARBA" id="ARBA00004442"/>
    </source>
</evidence>
<dbReference type="InterPro" id="IPR012944">
    <property type="entry name" value="SusD_RagB_dom"/>
</dbReference>
<dbReference type="InterPro" id="IPR011990">
    <property type="entry name" value="TPR-like_helical_dom_sf"/>
</dbReference>
<evidence type="ECO:0000259" key="7">
    <source>
        <dbReference type="Pfam" id="PF14322"/>
    </source>
</evidence>
<dbReference type="InterPro" id="IPR033985">
    <property type="entry name" value="SusD-like_N"/>
</dbReference>
<keyword evidence="9" id="KW-1185">Reference proteome</keyword>
<dbReference type="STRING" id="151894.SAMN04488524_3424"/>
<gene>
    <name evidence="8" type="ORF">SAMN04488524_3424</name>
</gene>
<dbReference type="Proteomes" id="UP000192756">
    <property type="component" value="Unassembled WGS sequence"/>
</dbReference>
<comment type="similarity">
    <text evidence="2">Belongs to the SusD family.</text>
</comment>
<evidence type="ECO:0000313" key="8">
    <source>
        <dbReference type="EMBL" id="SMC90349.1"/>
    </source>
</evidence>
<dbReference type="OrthoDB" id="5694214at2"/>
<dbReference type="Pfam" id="PF14322">
    <property type="entry name" value="SusD-like_3"/>
    <property type="match status" value="1"/>
</dbReference>
<feature type="domain" description="SusD-like N-terminal" evidence="7">
    <location>
        <begin position="21"/>
        <end position="218"/>
    </location>
</feature>
<evidence type="ECO:0000313" key="9">
    <source>
        <dbReference type="Proteomes" id="UP000192756"/>
    </source>
</evidence>
<dbReference type="PROSITE" id="PS51257">
    <property type="entry name" value="PROKAR_LIPOPROTEIN"/>
    <property type="match status" value="1"/>
</dbReference>
<dbReference type="SUPFAM" id="SSF48452">
    <property type="entry name" value="TPR-like"/>
    <property type="match status" value="1"/>
</dbReference>
<evidence type="ECO:0000259" key="6">
    <source>
        <dbReference type="Pfam" id="PF07980"/>
    </source>
</evidence>
<evidence type="ECO:0000256" key="3">
    <source>
        <dbReference type="ARBA" id="ARBA00022729"/>
    </source>
</evidence>
<keyword evidence="4" id="KW-0472">Membrane</keyword>
<proteinExistence type="inferred from homology"/>
<reference evidence="9" key="1">
    <citation type="submission" date="2017-04" db="EMBL/GenBank/DDBJ databases">
        <authorList>
            <person name="Varghese N."/>
            <person name="Submissions S."/>
        </authorList>
    </citation>
    <scope>NUCLEOTIDE SEQUENCE [LARGE SCALE GENOMIC DNA]</scope>
    <source>
        <strain evidence="9">DSM 12126</strain>
    </source>
</reference>
<keyword evidence="3" id="KW-0732">Signal</keyword>
<feature type="domain" description="RagB/SusD" evidence="6">
    <location>
        <begin position="344"/>
        <end position="541"/>
    </location>
</feature>
<evidence type="ECO:0000256" key="5">
    <source>
        <dbReference type="ARBA" id="ARBA00023237"/>
    </source>
</evidence>
<name>A0A1W2CYG4_9SPHI</name>
<comment type="subcellular location">
    <subcellularLocation>
        <location evidence="1">Cell outer membrane</location>
    </subcellularLocation>
</comment>
<evidence type="ECO:0000256" key="2">
    <source>
        <dbReference type="ARBA" id="ARBA00006275"/>
    </source>
</evidence>
<keyword evidence="5" id="KW-0998">Cell outer membrane</keyword>
<organism evidence="8 9">
    <name type="scientific">Pedobacter africanus</name>
    <dbReference type="NCBI Taxonomy" id="151894"/>
    <lineage>
        <taxon>Bacteria</taxon>
        <taxon>Pseudomonadati</taxon>
        <taxon>Bacteroidota</taxon>
        <taxon>Sphingobacteriia</taxon>
        <taxon>Sphingobacteriales</taxon>
        <taxon>Sphingobacteriaceae</taxon>
        <taxon>Pedobacter</taxon>
    </lineage>
</organism>
<dbReference type="GO" id="GO:0009279">
    <property type="term" value="C:cell outer membrane"/>
    <property type="evidence" value="ECO:0007669"/>
    <property type="project" value="UniProtKB-SubCell"/>
</dbReference>
<dbReference type="Gene3D" id="1.25.40.390">
    <property type="match status" value="1"/>
</dbReference>
<accession>A0A1W2CYG4</accession>
<dbReference type="RefSeq" id="WP_084240204.1">
    <property type="nucleotide sequence ID" value="NZ_FWXT01000002.1"/>
</dbReference>
<evidence type="ECO:0000256" key="4">
    <source>
        <dbReference type="ARBA" id="ARBA00023136"/>
    </source>
</evidence>